<protein>
    <submittedName>
        <fullName evidence="1">Peptidase</fullName>
    </submittedName>
</protein>
<comment type="caution">
    <text evidence="1">The sequence shown here is derived from an EMBL/GenBank/DDBJ whole genome shotgun (WGS) entry which is preliminary data.</text>
</comment>
<reference evidence="1 2" key="1">
    <citation type="submission" date="2016-09" db="EMBL/GenBank/DDBJ databases">
        <authorList>
            <person name="Doonan J."/>
            <person name="Pachebat J.A."/>
            <person name="Golyshin P.N."/>
            <person name="Denman S."/>
            <person name="Mcdonald J.E."/>
        </authorList>
    </citation>
    <scope>NUCLEOTIDE SEQUENCE [LARGE SCALE GENOMIC DNA]</scope>
    <source>
        <strain evidence="1 2">NCPPB 3934</strain>
    </source>
</reference>
<name>A0A421DSU7_9GAMM</name>
<evidence type="ECO:0000313" key="1">
    <source>
        <dbReference type="EMBL" id="RLM27501.1"/>
    </source>
</evidence>
<gene>
    <name evidence="1" type="ORF">BIY29_02355</name>
</gene>
<dbReference type="AlphaFoldDB" id="A0A421DSU7"/>
<proteinExistence type="predicted"/>
<organism evidence="1 2">
    <name type="scientific">Brenneria alni</name>
    <dbReference type="NCBI Taxonomy" id="71656"/>
    <lineage>
        <taxon>Bacteria</taxon>
        <taxon>Pseudomonadati</taxon>
        <taxon>Pseudomonadota</taxon>
        <taxon>Gammaproteobacteria</taxon>
        <taxon>Enterobacterales</taxon>
        <taxon>Pectobacteriaceae</taxon>
        <taxon>Brenneria</taxon>
    </lineage>
</organism>
<dbReference type="PIRSF" id="PIRSF016624">
    <property type="entry name" value="Mu_prophg_I"/>
    <property type="match status" value="1"/>
</dbReference>
<dbReference type="Pfam" id="PF10123">
    <property type="entry name" value="Mu-like_Pro"/>
    <property type="match status" value="1"/>
</dbReference>
<dbReference type="EMBL" id="MJLZ01000003">
    <property type="protein sequence ID" value="RLM27501.1"/>
    <property type="molecule type" value="Genomic_DNA"/>
</dbReference>
<keyword evidence="2" id="KW-1185">Reference proteome</keyword>
<dbReference type="Proteomes" id="UP000285648">
    <property type="component" value="Unassembled WGS sequence"/>
</dbReference>
<sequence>MKPVNPAFSLPPAHCPSVFLITDDPMNPQLELLALCFELPTLDDDKLPEWLPVIPAGQFTGRDGRSWVNSNPANVIDASFIYPKLPIDTEHSTELKGPKGDKAPAVGWIDTLRLRDDGSIDARIEWNNDGADLIRGKNYRYYSPAFFFTADGQVTRLSSVGLTNKPNLDLPALNSENPDMTIPVQLVTVLGLSATASVDDAVKAIQQIKNSEQVALNRAENPDLTKFIPVETHQLALNRATEAEGKLKAQADKEAEALVDLAIKEGKVAPANKEMYLATCRSEEGRKQFTEFVKVAPVIASGDQAKKPKPGKTNQELTDVELATCRAMGISKENFLAAKAKQEEQQ</sequence>
<evidence type="ECO:0000313" key="2">
    <source>
        <dbReference type="Proteomes" id="UP000285648"/>
    </source>
</evidence>
<accession>A0A421DSU7</accession>
<dbReference type="InterPro" id="IPR012106">
    <property type="entry name" value="Phage_Mu_Gp1"/>
</dbReference>